<dbReference type="RefSeq" id="WP_311679731.1">
    <property type="nucleotide sequence ID" value="NZ_JAVREU010000002.1"/>
</dbReference>
<evidence type="ECO:0000256" key="1">
    <source>
        <dbReference type="ARBA" id="ARBA00023015"/>
    </source>
</evidence>
<dbReference type="Proteomes" id="UP001183586">
    <property type="component" value="Unassembled WGS sequence"/>
</dbReference>
<keyword evidence="2" id="KW-0804">Transcription</keyword>
<proteinExistence type="predicted"/>
<keyword evidence="4" id="KW-1185">Reference proteome</keyword>
<evidence type="ECO:0008006" key="5">
    <source>
        <dbReference type="Google" id="ProtNLM"/>
    </source>
</evidence>
<accession>A0ABU2P637</accession>
<name>A0ABU2P637_9ACTN</name>
<sequence length="133" mass="14584">MNHVDPSHLVELALGNTPRTAADTEALHHIAHCARCRDDLHTMTRVVEAARTAELIDLPTTPPARVWHRITRDLSGEPTAPERPRHTPDRRKRALLALLTLATAAAVTAAHCSRHRRARQQAAARLPGDPGCS</sequence>
<evidence type="ECO:0000256" key="2">
    <source>
        <dbReference type="ARBA" id="ARBA00023163"/>
    </source>
</evidence>
<dbReference type="Gene3D" id="1.10.10.1320">
    <property type="entry name" value="Anti-sigma factor, zinc-finger domain"/>
    <property type="match status" value="1"/>
</dbReference>
<protein>
    <recommendedName>
        <fullName evidence="5">Zinc-finger domain-containing protein</fullName>
    </recommendedName>
</protein>
<dbReference type="EMBL" id="JAVREU010000002">
    <property type="protein sequence ID" value="MDT0387109.1"/>
    <property type="molecule type" value="Genomic_DNA"/>
</dbReference>
<evidence type="ECO:0000313" key="4">
    <source>
        <dbReference type="Proteomes" id="UP001183586"/>
    </source>
</evidence>
<comment type="caution">
    <text evidence="3">The sequence shown here is derived from an EMBL/GenBank/DDBJ whole genome shotgun (WGS) entry which is preliminary data.</text>
</comment>
<keyword evidence="1" id="KW-0805">Transcription regulation</keyword>
<gene>
    <name evidence="3" type="ORF">RM641_06705</name>
</gene>
<organism evidence="3 4">
    <name type="scientific">Streptomyces dubilierae</name>
    <dbReference type="NCBI Taxonomy" id="3075533"/>
    <lineage>
        <taxon>Bacteria</taxon>
        <taxon>Bacillati</taxon>
        <taxon>Actinomycetota</taxon>
        <taxon>Actinomycetes</taxon>
        <taxon>Kitasatosporales</taxon>
        <taxon>Streptomycetaceae</taxon>
        <taxon>Streptomyces</taxon>
    </lineage>
</organism>
<evidence type="ECO:0000313" key="3">
    <source>
        <dbReference type="EMBL" id="MDT0387109.1"/>
    </source>
</evidence>
<reference evidence="4" key="1">
    <citation type="submission" date="2023-07" db="EMBL/GenBank/DDBJ databases">
        <title>30 novel species of actinomycetes from the DSMZ collection.</title>
        <authorList>
            <person name="Nouioui I."/>
        </authorList>
    </citation>
    <scope>NUCLEOTIDE SEQUENCE [LARGE SCALE GENOMIC DNA]</scope>
    <source>
        <strain evidence="4">DSM 41921</strain>
    </source>
</reference>
<dbReference type="InterPro" id="IPR041916">
    <property type="entry name" value="Anti_sigma_zinc_sf"/>
</dbReference>